<dbReference type="SUPFAM" id="SSF55545">
    <property type="entry name" value="beta-N-acetylhexosaminidase-like domain"/>
    <property type="match status" value="1"/>
</dbReference>
<evidence type="ECO:0000313" key="10">
    <source>
        <dbReference type="EMBL" id="KAF7811366.1"/>
    </source>
</evidence>
<evidence type="ECO:0000259" key="8">
    <source>
        <dbReference type="Pfam" id="PF00728"/>
    </source>
</evidence>
<dbReference type="InterPro" id="IPR015883">
    <property type="entry name" value="Glyco_hydro_20_cat"/>
</dbReference>
<proteinExistence type="inferred from homology"/>
<organism evidence="10 11">
    <name type="scientific">Senna tora</name>
    <dbReference type="NCBI Taxonomy" id="362788"/>
    <lineage>
        <taxon>Eukaryota</taxon>
        <taxon>Viridiplantae</taxon>
        <taxon>Streptophyta</taxon>
        <taxon>Embryophyta</taxon>
        <taxon>Tracheophyta</taxon>
        <taxon>Spermatophyta</taxon>
        <taxon>Magnoliopsida</taxon>
        <taxon>eudicotyledons</taxon>
        <taxon>Gunneridae</taxon>
        <taxon>Pentapetalae</taxon>
        <taxon>rosids</taxon>
        <taxon>fabids</taxon>
        <taxon>Fabales</taxon>
        <taxon>Fabaceae</taxon>
        <taxon>Caesalpinioideae</taxon>
        <taxon>Cassia clade</taxon>
        <taxon>Senna</taxon>
    </lineage>
</organism>
<dbReference type="Gene3D" id="3.20.20.80">
    <property type="entry name" value="Glycosidases"/>
    <property type="match status" value="1"/>
</dbReference>
<reference evidence="10" key="1">
    <citation type="submission" date="2020-09" db="EMBL/GenBank/DDBJ databases">
        <title>Genome-Enabled Discovery of Anthraquinone Biosynthesis in Senna tora.</title>
        <authorList>
            <person name="Kang S.-H."/>
            <person name="Pandey R.P."/>
            <person name="Lee C.-M."/>
            <person name="Sim J.-S."/>
            <person name="Jeong J.-T."/>
            <person name="Choi B.-S."/>
            <person name="Jung M."/>
            <person name="Ginzburg D."/>
            <person name="Zhao K."/>
            <person name="Won S.Y."/>
            <person name="Oh T.-J."/>
            <person name="Yu Y."/>
            <person name="Kim N.-H."/>
            <person name="Lee O.R."/>
            <person name="Lee T.-H."/>
            <person name="Bashyal P."/>
            <person name="Kim T.-S."/>
            <person name="Lee W.-H."/>
            <person name="Kawkins C."/>
            <person name="Kim C.-K."/>
            <person name="Kim J.S."/>
            <person name="Ahn B.O."/>
            <person name="Rhee S.Y."/>
            <person name="Sohng J.K."/>
        </authorList>
    </citation>
    <scope>NUCLEOTIDE SEQUENCE</scope>
    <source>
        <tissue evidence="10">Leaf</tissue>
    </source>
</reference>
<evidence type="ECO:0000256" key="2">
    <source>
        <dbReference type="ARBA" id="ARBA00006285"/>
    </source>
</evidence>
<dbReference type="PRINTS" id="PR00738">
    <property type="entry name" value="GLHYDRLASE20"/>
</dbReference>
<evidence type="ECO:0000256" key="1">
    <source>
        <dbReference type="ARBA" id="ARBA00001231"/>
    </source>
</evidence>
<dbReference type="GO" id="GO:0004563">
    <property type="term" value="F:beta-N-acetylhexosaminidase activity"/>
    <property type="evidence" value="ECO:0007669"/>
    <property type="project" value="UniProtKB-EC"/>
</dbReference>
<feature type="signal peptide" evidence="7">
    <location>
        <begin position="1"/>
        <end position="30"/>
    </location>
</feature>
<dbReference type="AlphaFoldDB" id="A0A834SYU0"/>
<comment type="catalytic activity">
    <reaction evidence="1">
        <text>Hydrolysis of terminal non-reducing N-acetyl-D-hexosamine residues in N-acetyl-beta-D-hexosaminides.</text>
        <dbReference type="EC" id="3.2.1.52"/>
    </reaction>
</comment>
<sequence>MLRAMFLCMNGWLSAIACLFLFIFCVLCVSQPIGARDKPNPNPNPDPDPHEPLAYIWPLPAEFTFGDKVVSVNPGLSLAMDGNGGRSAVVRAAFHRYKGIVFKHIDGHRFGHFRKLREIVYDINRLTVTVHSHSEELQLGVDESYTLLVSKGTGGSNPWKVTIEANTVYGALRALETFSQLCSFDYTSKKVQIHNAPWSIHDKPRFAYRGLLLDTSRHYLPIDVIKHIIESMSYAKLNVLHWHIIDEQSFPLEVKSYPKLWKGSYTKWERYTVEDAYDIVKASATVLGSQDCKDASSPCINVMAEVDVPGHAESWGAGYPELWPSPSCKEPLDVSKKFTFDVISGILTGLVPIKLYSLGSSVLVIFGHYM</sequence>
<dbReference type="EC" id="3.2.1.52" evidence="3"/>
<dbReference type="InterPro" id="IPR025705">
    <property type="entry name" value="Beta_hexosaminidase_sua/sub"/>
</dbReference>
<dbReference type="SUPFAM" id="SSF51445">
    <property type="entry name" value="(Trans)glycosidases"/>
    <property type="match status" value="1"/>
</dbReference>
<evidence type="ECO:0000256" key="4">
    <source>
        <dbReference type="ARBA" id="ARBA00022801"/>
    </source>
</evidence>
<feature type="domain" description="Beta-hexosaminidase eukaryotic type N-terminal" evidence="9">
    <location>
        <begin position="56"/>
        <end position="181"/>
    </location>
</feature>
<dbReference type="Pfam" id="PF14845">
    <property type="entry name" value="Glycohydro_20b2"/>
    <property type="match status" value="1"/>
</dbReference>
<dbReference type="OrthoDB" id="428480at2759"/>
<dbReference type="GO" id="GO:0005975">
    <property type="term" value="P:carbohydrate metabolic process"/>
    <property type="evidence" value="ECO:0007669"/>
    <property type="project" value="InterPro"/>
</dbReference>
<dbReference type="GO" id="GO:0030203">
    <property type="term" value="P:glycosaminoglycan metabolic process"/>
    <property type="evidence" value="ECO:0007669"/>
    <property type="project" value="TreeGrafter"/>
</dbReference>
<comment type="similarity">
    <text evidence="2">Belongs to the glycosyl hydrolase 20 family.</text>
</comment>
<comment type="caution">
    <text evidence="10">The sequence shown here is derived from an EMBL/GenBank/DDBJ whole genome shotgun (WGS) entry which is preliminary data.</text>
</comment>
<keyword evidence="11" id="KW-1185">Reference proteome</keyword>
<keyword evidence="7" id="KW-0732">Signal</keyword>
<evidence type="ECO:0000256" key="3">
    <source>
        <dbReference type="ARBA" id="ARBA00012663"/>
    </source>
</evidence>
<dbReference type="Pfam" id="PF00728">
    <property type="entry name" value="Glyco_hydro_20"/>
    <property type="match status" value="1"/>
</dbReference>
<evidence type="ECO:0000313" key="11">
    <source>
        <dbReference type="Proteomes" id="UP000634136"/>
    </source>
</evidence>
<dbReference type="Gene3D" id="3.30.379.10">
    <property type="entry name" value="Chitobiase/beta-hexosaminidase domain 2-like"/>
    <property type="match status" value="1"/>
</dbReference>
<evidence type="ECO:0000256" key="6">
    <source>
        <dbReference type="ARBA" id="ARBA00023295"/>
    </source>
</evidence>
<dbReference type="GO" id="GO:0016020">
    <property type="term" value="C:membrane"/>
    <property type="evidence" value="ECO:0007669"/>
    <property type="project" value="TreeGrafter"/>
</dbReference>
<evidence type="ECO:0000259" key="9">
    <source>
        <dbReference type="Pfam" id="PF14845"/>
    </source>
</evidence>
<protein>
    <recommendedName>
        <fullName evidence="3">beta-N-acetylhexosaminidase</fullName>
        <ecNumber evidence="3">3.2.1.52</ecNumber>
    </recommendedName>
</protein>
<feature type="domain" description="Glycoside hydrolase family 20 catalytic" evidence="8">
    <location>
        <begin position="206"/>
        <end position="326"/>
    </location>
</feature>
<dbReference type="EMBL" id="JAAIUW010000010">
    <property type="protein sequence ID" value="KAF7811366.1"/>
    <property type="molecule type" value="Genomic_DNA"/>
</dbReference>
<name>A0A834SYU0_9FABA</name>
<dbReference type="InterPro" id="IPR029018">
    <property type="entry name" value="Hex-like_dom2"/>
</dbReference>
<feature type="chain" id="PRO_5033015786" description="beta-N-acetylhexosaminidase" evidence="7">
    <location>
        <begin position="31"/>
        <end position="370"/>
    </location>
</feature>
<dbReference type="InterPro" id="IPR029019">
    <property type="entry name" value="HEX_eukaryotic_N"/>
</dbReference>
<dbReference type="PANTHER" id="PTHR22600:SF40">
    <property type="entry name" value="BETA-HEXOSAMINIDASE 1"/>
    <property type="match status" value="1"/>
</dbReference>
<evidence type="ECO:0000256" key="5">
    <source>
        <dbReference type="ARBA" id="ARBA00023180"/>
    </source>
</evidence>
<accession>A0A834SYU0</accession>
<keyword evidence="6" id="KW-0326">Glycosidase</keyword>
<dbReference type="PANTHER" id="PTHR22600">
    <property type="entry name" value="BETA-HEXOSAMINIDASE"/>
    <property type="match status" value="1"/>
</dbReference>
<dbReference type="InterPro" id="IPR017853">
    <property type="entry name" value="GH"/>
</dbReference>
<evidence type="ECO:0000256" key="7">
    <source>
        <dbReference type="SAM" id="SignalP"/>
    </source>
</evidence>
<gene>
    <name evidence="10" type="ORF">G2W53_032342</name>
</gene>
<keyword evidence="5" id="KW-0325">Glycoprotein</keyword>
<keyword evidence="4" id="KW-0378">Hydrolase</keyword>
<dbReference type="PROSITE" id="PS51257">
    <property type="entry name" value="PROKAR_LIPOPROTEIN"/>
    <property type="match status" value="1"/>
</dbReference>
<dbReference type="Proteomes" id="UP000634136">
    <property type="component" value="Unassembled WGS sequence"/>
</dbReference>